<evidence type="ECO:0000313" key="3">
    <source>
        <dbReference type="EMBL" id="MFK7641299.1"/>
    </source>
</evidence>
<evidence type="ECO:0000256" key="1">
    <source>
        <dbReference type="SAM" id="MobiDB-lite"/>
    </source>
</evidence>
<dbReference type="EMBL" id="JBJGEB010000002">
    <property type="protein sequence ID" value="MFK7641299.1"/>
    <property type="molecule type" value="Genomic_DNA"/>
</dbReference>
<accession>A0ABW8Q1A4</accession>
<sequence length="57" mass="5533">MKIVNQLVLASVIALGLAACSNSSTDTPSADTANAGQVEQNSGTAVAPVAPSSTTAM</sequence>
<proteinExistence type="predicted"/>
<gene>
    <name evidence="3" type="ORF">ACI43T_02130</name>
</gene>
<comment type="caution">
    <text evidence="3">The sequence shown here is derived from an EMBL/GenBank/DDBJ whole genome shotgun (WGS) entry which is preliminary data.</text>
</comment>
<organism evidence="3 4">
    <name type="scientific">Neisseria oralis</name>
    <dbReference type="NCBI Taxonomy" id="1107316"/>
    <lineage>
        <taxon>Bacteria</taxon>
        <taxon>Pseudomonadati</taxon>
        <taxon>Pseudomonadota</taxon>
        <taxon>Betaproteobacteria</taxon>
        <taxon>Neisseriales</taxon>
        <taxon>Neisseriaceae</taxon>
        <taxon>Neisseria</taxon>
    </lineage>
</organism>
<reference evidence="3 4" key="1">
    <citation type="submission" date="2024-11" db="EMBL/GenBank/DDBJ databases">
        <authorList>
            <person name="Mikucki A.G."/>
            <person name="Kahler C.M."/>
        </authorList>
    </citation>
    <scope>NUCLEOTIDE SEQUENCE [LARGE SCALE GENOMIC DNA]</scope>
    <source>
        <strain evidence="3 4">EXNM717</strain>
    </source>
</reference>
<evidence type="ECO:0000256" key="2">
    <source>
        <dbReference type="SAM" id="SignalP"/>
    </source>
</evidence>
<evidence type="ECO:0008006" key="5">
    <source>
        <dbReference type="Google" id="ProtNLM"/>
    </source>
</evidence>
<keyword evidence="4" id="KW-1185">Reference proteome</keyword>
<keyword evidence="2" id="KW-0732">Signal</keyword>
<feature type="region of interest" description="Disordered" evidence="1">
    <location>
        <begin position="21"/>
        <end position="57"/>
    </location>
</feature>
<dbReference type="Proteomes" id="UP001621964">
    <property type="component" value="Unassembled WGS sequence"/>
</dbReference>
<protein>
    <recommendedName>
        <fullName evidence="5">Lipoprotein</fullName>
    </recommendedName>
</protein>
<feature type="signal peptide" evidence="2">
    <location>
        <begin position="1"/>
        <end position="25"/>
    </location>
</feature>
<feature type="chain" id="PRO_5045656438" description="Lipoprotein" evidence="2">
    <location>
        <begin position="26"/>
        <end position="57"/>
    </location>
</feature>
<dbReference type="PROSITE" id="PS51257">
    <property type="entry name" value="PROKAR_LIPOPROTEIN"/>
    <property type="match status" value="1"/>
</dbReference>
<evidence type="ECO:0000313" key="4">
    <source>
        <dbReference type="Proteomes" id="UP001621964"/>
    </source>
</evidence>
<dbReference type="RefSeq" id="WP_175271536.1">
    <property type="nucleotide sequence ID" value="NZ_CAUJQB010000038.1"/>
</dbReference>
<feature type="compositionally biased region" description="Polar residues" evidence="1">
    <location>
        <begin position="21"/>
        <end position="44"/>
    </location>
</feature>
<name>A0ABW8Q1A4_9NEIS</name>